<name>A0AAD5S8K0_9FUNG</name>
<sequence length="320" mass="35683">MTSEKVLLTGASGFIAAHILQQLLDQGYHVRGTVRSEDKAELLRKKFANDKLEVVAVGELTKEGVFDDVVKGVDIIIHTASPVTLSDSDDPYKDVVNPAVQGTLSVFTAVQKDSQFRVRRIVVTSSFAAIWHTAPKGYVYKDDDWNEESQPGQSTLHTYRASKTRAERAAWDFLKTHNPAYTLSVIHPVFVLGPPIQPLPSGLQSLNHSSHTHYSHLQNPTLATSNPETRAYVDVRDVALAHIRAFQRDEAQGKRFLTAAGVFKWKEGLDGEQRDGEEYEFGIDNGRVKTVLGVEFRSLKETVEDSKRAYEALEKDYGSQ</sequence>
<evidence type="ECO:0000256" key="2">
    <source>
        <dbReference type="ARBA" id="ARBA00023445"/>
    </source>
</evidence>
<dbReference type="Proteomes" id="UP001212841">
    <property type="component" value="Unassembled WGS sequence"/>
</dbReference>
<evidence type="ECO:0000313" key="4">
    <source>
        <dbReference type="EMBL" id="KAJ3049292.1"/>
    </source>
</evidence>
<gene>
    <name evidence="4" type="ORF">HK097_009703</name>
</gene>
<protein>
    <recommendedName>
        <fullName evidence="3">NAD-dependent epimerase/dehydratase domain-containing protein</fullName>
    </recommendedName>
</protein>
<dbReference type="AlphaFoldDB" id="A0AAD5S8K0"/>
<proteinExistence type="inferred from homology"/>
<keyword evidence="5" id="KW-1185">Reference proteome</keyword>
<dbReference type="GO" id="GO:0016616">
    <property type="term" value="F:oxidoreductase activity, acting on the CH-OH group of donors, NAD or NADP as acceptor"/>
    <property type="evidence" value="ECO:0007669"/>
    <property type="project" value="TreeGrafter"/>
</dbReference>
<evidence type="ECO:0000313" key="5">
    <source>
        <dbReference type="Proteomes" id="UP001212841"/>
    </source>
</evidence>
<dbReference type="InterPro" id="IPR050425">
    <property type="entry name" value="NAD(P)_dehydrat-like"/>
</dbReference>
<dbReference type="EMBL" id="JADGJD010000665">
    <property type="protein sequence ID" value="KAJ3049292.1"/>
    <property type="molecule type" value="Genomic_DNA"/>
</dbReference>
<organism evidence="4 5">
    <name type="scientific">Rhizophlyctis rosea</name>
    <dbReference type="NCBI Taxonomy" id="64517"/>
    <lineage>
        <taxon>Eukaryota</taxon>
        <taxon>Fungi</taxon>
        <taxon>Fungi incertae sedis</taxon>
        <taxon>Chytridiomycota</taxon>
        <taxon>Chytridiomycota incertae sedis</taxon>
        <taxon>Chytridiomycetes</taxon>
        <taxon>Rhizophlyctidales</taxon>
        <taxon>Rhizophlyctidaceae</taxon>
        <taxon>Rhizophlyctis</taxon>
    </lineage>
</organism>
<reference evidence="4" key="1">
    <citation type="submission" date="2020-05" db="EMBL/GenBank/DDBJ databases">
        <title>Phylogenomic resolution of chytrid fungi.</title>
        <authorList>
            <person name="Stajich J.E."/>
            <person name="Amses K."/>
            <person name="Simmons R."/>
            <person name="Seto K."/>
            <person name="Myers J."/>
            <person name="Bonds A."/>
            <person name="Quandt C.A."/>
            <person name="Barry K."/>
            <person name="Liu P."/>
            <person name="Grigoriev I."/>
            <person name="Longcore J.E."/>
            <person name="James T.Y."/>
        </authorList>
    </citation>
    <scope>NUCLEOTIDE SEQUENCE</scope>
    <source>
        <strain evidence="4">JEL0318</strain>
    </source>
</reference>
<dbReference type="SUPFAM" id="SSF51735">
    <property type="entry name" value="NAD(P)-binding Rossmann-fold domains"/>
    <property type="match status" value="1"/>
</dbReference>
<dbReference type="InterPro" id="IPR036291">
    <property type="entry name" value="NAD(P)-bd_dom_sf"/>
</dbReference>
<dbReference type="CDD" id="cd05227">
    <property type="entry name" value="AR_SDR_e"/>
    <property type="match status" value="1"/>
</dbReference>
<dbReference type="PANTHER" id="PTHR10366:SF564">
    <property type="entry name" value="STEROL-4-ALPHA-CARBOXYLATE 3-DEHYDROGENASE, DECARBOXYLATING"/>
    <property type="match status" value="1"/>
</dbReference>
<keyword evidence="1" id="KW-0560">Oxidoreductase</keyword>
<dbReference type="Gene3D" id="3.40.50.720">
    <property type="entry name" value="NAD(P)-binding Rossmann-like Domain"/>
    <property type="match status" value="1"/>
</dbReference>
<evidence type="ECO:0000259" key="3">
    <source>
        <dbReference type="Pfam" id="PF01370"/>
    </source>
</evidence>
<comment type="caution">
    <text evidence="4">The sequence shown here is derived from an EMBL/GenBank/DDBJ whole genome shotgun (WGS) entry which is preliminary data.</text>
</comment>
<comment type="similarity">
    <text evidence="2">Belongs to the NAD(P)-dependent epimerase/dehydratase family. Dihydroflavonol-4-reductase subfamily.</text>
</comment>
<accession>A0AAD5S8K0</accession>
<dbReference type="InterPro" id="IPR001509">
    <property type="entry name" value="Epimerase_deHydtase"/>
</dbReference>
<feature type="domain" description="NAD-dependent epimerase/dehydratase" evidence="3">
    <location>
        <begin position="6"/>
        <end position="252"/>
    </location>
</feature>
<evidence type="ECO:0000256" key="1">
    <source>
        <dbReference type="ARBA" id="ARBA00023002"/>
    </source>
</evidence>
<dbReference type="PANTHER" id="PTHR10366">
    <property type="entry name" value="NAD DEPENDENT EPIMERASE/DEHYDRATASE"/>
    <property type="match status" value="1"/>
</dbReference>
<dbReference type="Pfam" id="PF01370">
    <property type="entry name" value="Epimerase"/>
    <property type="match status" value="1"/>
</dbReference>